<evidence type="ECO:0000313" key="3">
    <source>
        <dbReference type="Proteomes" id="UP000050867"/>
    </source>
</evidence>
<dbReference type="PANTHER" id="PTHR34387">
    <property type="entry name" value="SLR1258 PROTEIN"/>
    <property type="match status" value="1"/>
</dbReference>
<dbReference type="STRING" id="76728.AQ490_03095"/>
<name>A0A0T6LTJ6_WENVI</name>
<feature type="compositionally biased region" description="Low complexity" evidence="1">
    <location>
        <begin position="196"/>
        <end position="208"/>
    </location>
</feature>
<organism evidence="2 3">
    <name type="scientific">Wenjunlia vitaminophila</name>
    <name type="common">Streptomyces vitaminophilus</name>
    <dbReference type="NCBI Taxonomy" id="76728"/>
    <lineage>
        <taxon>Bacteria</taxon>
        <taxon>Bacillati</taxon>
        <taxon>Actinomycetota</taxon>
        <taxon>Actinomycetes</taxon>
        <taxon>Kitasatosporales</taxon>
        <taxon>Streptomycetaceae</taxon>
        <taxon>Wenjunlia</taxon>
    </lineage>
</organism>
<dbReference type="InterPro" id="IPR052022">
    <property type="entry name" value="26kDa_periplasmic_antigen"/>
</dbReference>
<dbReference type="Proteomes" id="UP000050867">
    <property type="component" value="Unassembled WGS sequence"/>
</dbReference>
<feature type="region of interest" description="Disordered" evidence="1">
    <location>
        <begin position="189"/>
        <end position="212"/>
    </location>
</feature>
<proteinExistence type="predicted"/>
<dbReference type="EMBL" id="LLZU01000013">
    <property type="protein sequence ID" value="KRV49336.1"/>
    <property type="molecule type" value="Genomic_DNA"/>
</dbReference>
<dbReference type="GO" id="GO:0006974">
    <property type="term" value="P:DNA damage response"/>
    <property type="evidence" value="ECO:0007669"/>
    <property type="project" value="TreeGrafter"/>
</dbReference>
<comment type="caution">
    <text evidence="2">The sequence shown here is derived from an EMBL/GenBank/DDBJ whole genome shotgun (WGS) entry which is preliminary data.</text>
</comment>
<evidence type="ECO:0000256" key="1">
    <source>
        <dbReference type="SAM" id="MobiDB-lite"/>
    </source>
</evidence>
<accession>A0A0T6LTJ6</accession>
<dbReference type="InterPro" id="IPR007497">
    <property type="entry name" value="SIMPL/DUF541"/>
</dbReference>
<dbReference type="eggNOG" id="COG2968">
    <property type="taxonomic scope" value="Bacteria"/>
</dbReference>
<dbReference type="PANTHER" id="PTHR34387:SF2">
    <property type="entry name" value="SLR1258 PROTEIN"/>
    <property type="match status" value="1"/>
</dbReference>
<dbReference type="Gene3D" id="3.30.110.170">
    <property type="entry name" value="Protein of unknown function (DUF541), domain 1"/>
    <property type="match status" value="1"/>
</dbReference>
<dbReference type="AlphaFoldDB" id="A0A0T6LTJ6"/>
<reference evidence="2 3" key="1">
    <citation type="submission" date="2015-10" db="EMBL/GenBank/DDBJ databases">
        <title>Draft genome sequence of pyrrolomycin-producing Streptomyces vitaminophilus.</title>
        <authorList>
            <person name="Graham D.E."/>
            <person name="Mahan K.M."/>
            <person name="Klingeman D.M."/>
            <person name="Hettich R.L."/>
            <person name="Parry R.J."/>
        </authorList>
    </citation>
    <scope>NUCLEOTIDE SEQUENCE [LARGE SCALE GENOMIC DNA]</scope>
    <source>
        <strain evidence="2 3">ATCC 31673</strain>
    </source>
</reference>
<dbReference type="Gene3D" id="3.30.70.2970">
    <property type="entry name" value="Protein of unknown function (DUF541), domain 2"/>
    <property type="match status" value="1"/>
</dbReference>
<dbReference type="Pfam" id="PF04402">
    <property type="entry name" value="SIMPL"/>
    <property type="match status" value="1"/>
</dbReference>
<keyword evidence="3" id="KW-1185">Reference proteome</keyword>
<sequence>MPPILPTPFGTAEEPRVRVRGEAMVEAQPELATIHVTVTARGKDRRHTLEELTRRNSAVLDLLKTRSEAVDSVDSGAFSITPELDDRRGEKVRAYQGRVLIRAALTDFTVLGELTTRLADLELTRVAGPWWSLRPDSPVHREARQKAVHEAVQRAREYAEALGAELKALLDLADTGLDRDPSMPYGRFGRGEARARAGGPPGASAAPALQLEPKLQRVSAEVTASFSMTRPDLRAGRS</sequence>
<evidence type="ECO:0008006" key="4">
    <source>
        <dbReference type="Google" id="ProtNLM"/>
    </source>
</evidence>
<dbReference type="OrthoDB" id="3689574at2"/>
<protein>
    <recommendedName>
        <fullName evidence="4">SIMPL domain-containing protein</fullName>
    </recommendedName>
</protein>
<gene>
    <name evidence="2" type="ORF">AQ490_03095</name>
</gene>
<evidence type="ECO:0000313" key="2">
    <source>
        <dbReference type="EMBL" id="KRV49336.1"/>
    </source>
</evidence>